<protein>
    <submittedName>
        <fullName evidence="2">Uncharacterized protein</fullName>
    </submittedName>
</protein>
<dbReference type="HOGENOM" id="CLU_1015891_0_0_1"/>
<name>A5DTW2_LODEL</name>
<dbReference type="AlphaFoldDB" id="A5DTW2"/>
<feature type="region of interest" description="Disordered" evidence="1">
    <location>
        <begin position="249"/>
        <end position="274"/>
    </location>
</feature>
<dbReference type="GeneID" id="5234812"/>
<dbReference type="KEGG" id="lel:PVL30_000766"/>
<dbReference type="EMBL" id="CH981524">
    <property type="protein sequence ID" value="EDK42620.1"/>
    <property type="molecule type" value="Genomic_DNA"/>
</dbReference>
<organism evidence="2 3">
    <name type="scientific">Lodderomyces elongisporus (strain ATCC 11503 / CBS 2605 / JCM 1781 / NBRC 1676 / NRRL YB-4239)</name>
    <name type="common">Yeast</name>
    <name type="synonym">Saccharomyces elongisporus</name>
    <dbReference type="NCBI Taxonomy" id="379508"/>
    <lineage>
        <taxon>Eukaryota</taxon>
        <taxon>Fungi</taxon>
        <taxon>Dikarya</taxon>
        <taxon>Ascomycota</taxon>
        <taxon>Saccharomycotina</taxon>
        <taxon>Pichiomycetes</taxon>
        <taxon>Debaryomycetaceae</taxon>
        <taxon>Candida/Lodderomyces clade</taxon>
        <taxon>Lodderomyces</taxon>
    </lineage>
</organism>
<evidence type="ECO:0000256" key="1">
    <source>
        <dbReference type="SAM" id="MobiDB-lite"/>
    </source>
</evidence>
<evidence type="ECO:0000313" key="3">
    <source>
        <dbReference type="Proteomes" id="UP000001996"/>
    </source>
</evidence>
<dbReference type="OrthoDB" id="4092895at2759"/>
<dbReference type="VEuPathDB" id="FungiDB:LELG_00798"/>
<sequence length="274" mass="32078">MFSSCTRNQTTTLLLTVRKSVTTAVVAEAPSALSSPLLQLQLQLQSRLQPPAGAATNTNNSTILFVRRLHVQLPIHVNYLHLNLKNLNQYSVRHLSLGNLHRKFVLALEEYHKIDNVFAMNSHAPIEVKVAQVIKSIENEPTLLYQLHFLFYELSRLGITHDHVEQRRRTWKYWPLMLFNVIPLNSAFWKEMYWLEYAHRTHHLNPWKLYDLGLLDPKNFPKDFIEQLKSGSYNGHNIKDQTLFAMSRPKFDPELESKETVKREEKEEIINNKK</sequence>
<accession>A5DTW2</accession>
<dbReference type="Proteomes" id="UP000001996">
    <property type="component" value="Unassembled WGS sequence"/>
</dbReference>
<reference evidence="2 3" key="1">
    <citation type="journal article" date="2009" name="Nature">
        <title>Evolution of pathogenicity and sexual reproduction in eight Candida genomes.</title>
        <authorList>
            <person name="Butler G."/>
            <person name="Rasmussen M.D."/>
            <person name="Lin M.F."/>
            <person name="Santos M.A."/>
            <person name="Sakthikumar S."/>
            <person name="Munro C.A."/>
            <person name="Rheinbay E."/>
            <person name="Grabherr M."/>
            <person name="Forche A."/>
            <person name="Reedy J.L."/>
            <person name="Agrafioti I."/>
            <person name="Arnaud M.B."/>
            <person name="Bates S."/>
            <person name="Brown A.J."/>
            <person name="Brunke S."/>
            <person name="Costanzo M.C."/>
            <person name="Fitzpatrick D.A."/>
            <person name="de Groot P.W."/>
            <person name="Harris D."/>
            <person name="Hoyer L.L."/>
            <person name="Hube B."/>
            <person name="Klis F.M."/>
            <person name="Kodira C."/>
            <person name="Lennard N."/>
            <person name="Logue M.E."/>
            <person name="Martin R."/>
            <person name="Neiman A.M."/>
            <person name="Nikolaou E."/>
            <person name="Quail M.A."/>
            <person name="Quinn J."/>
            <person name="Santos M.C."/>
            <person name="Schmitzberger F.F."/>
            <person name="Sherlock G."/>
            <person name="Shah P."/>
            <person name="Silverstein K.A."/>
            <person name="Skrzypek M.S."/>
            <person name="Soll D."/>
            <person name="Staggs R."/>
            <person name="Stansfield I."/>
            <person name="Stumpf M.P."/>
            <person name="Sudbery P.E."/>
            <person name="Srikantha T."/>
            <person name="Zeng Q."/>
            <person name="Berman J."/>
            <person name="Berriman M."/>
            <person name="Heitman J."/>
            <person name="Gow N.A."/>
            <person name="Lorenz M.C."/>
            <person name="Birren B.W."/>
            <person name="Kellis M."/>
            <person name="Cuomo C.A."/>
        </authorList>
    </citation>
    <scope>NUCLEOTIDE SEQUENCE [LARGE SCALE GENOMIC DNA]</scope>
    <source>
        <strain evidence="3">ATCC 11503 / BCRC 21390 / CBS 2605 / JCM 1781 / NBRC 1676 / NRRL YB-4239</strain>
    </source>
</reference>
<dbReference type="InParanoid" id="A5DTW2"/>
<dbReference type="STRING" id="379508.A5DTW2"/>
<evidence type="ECO:0000313" key="2">
    <source>
        <dbReference type="EMBL" id="EDK42620.1"/>
    </source>
</evidence>
<keyword evidence="3" id="KW-1185">Reference proteome</keyword>
<gene>
    <name evidence="2" type="ORF">LELG_00798</name>
</gene>
<dbReference type="eggNOG" id="ENOG502RQ80">
    <property type="taxonomic scope" value="Eukaryota"/>
</dbReference>
<proteinExistence type="predicted"/>